<dbReference type="PATRIC" id="fig|626887.3.peg.4727"/>
<dbReference type="EMBL" id="APLQ01000014">
    <property type="protein sequence ID" value="ENO14437.1"/>
    <property type="molecule type" value="Genomic_DNA"/>
</dbReference>
<accession>N6WTR8</accession>
<dbReference type="HOGENOM" id="CLU_050195_0_0_6"/>
<reference evidence="3 4" key="1">
    <citation type="journal article" date="2013" name="Genome Announc.">
        <title>Genome Sequence of the Polycyclic Aromatic Hydrocarbon-Degrading Bacterium Strain Marinobacter nanhaiticus D15-8WT.</title>
        <authorList>
            <person name="Cui Z."/>
            <person name="Gao W."/>
            <person name="Li Q."/>
            <person name="Xu G."/>
            <person name="Zheng L."/>
        </authorList>
    </citation>
    <scope>NUCLEOTIDE SEQUENCE [LARGE SCALE GENOMIC DNA]</scope>
    <source>
        <strain evidence="3 4">D15-8W</strain>
    </source>
</reference>
<protein>
    <recommendedName>
        <fullName evidence="2">DUF5610 domain-containing protein</fullName>
    </recommendedName>
</protein>
<dbReference type="InterPro" id="IPR041651">
    <property type="entry name" value="DUF5610"/>
</dbReference>
<feature type="region of interest" description="Disordered" evidence="1">
    <location>
        <begin position="109"/>
        <end position="128"/>
    </location>
</feature>
<dbReference type="STRING" id="626887.J057_23625"/>
<comment type="caution">
    <text evidence="3">The sequence shown here is derived from an EMBL/GenBank/DDBJ whole genome shotgun (WGS) entry which is preliminary data.</text>
</comment>
<gene>
    <name evidence="3" type="ORF">J057_23625</name>
</gene>
<organism evidence="3 4">
    <name type="scientific">Marinobacter nanhaiticus D15-8W</name>
    <dbReference type="NCBI Taxonomy" id="626887"/>
    <lineage>
        <taxon>Bacteria</taxon>
        <taxon>Pseudomonadati</taxon>
        <taxon>Pseudomonadota</taxon>
        <taxon>Gammaproteobacteria</taxon>
        <taxon>Pseudomonadales</taxon>
        <taxon>Marinobacteraceae</taxon>
        <taxon>Marinobacter</taxon>
    </lineage>
</organism>
<dbReference type="Pfam" id="PF18433">
    <property type="entry name" value="DUF5610"/>
    <property type="match status" value="1"/>
</dbReference>
<dbReference type="Proteomes" id="UP000013165">
    <property type="component" value="Unassembled WGS sequence"/>
</dbReference>
<dbReference type="eggNOG" id="COG3170">
    <property type="taxonomic scope" value="Bacteria"/>
</dbReference>
<feature type="region of interest" description="Disordered" evidence="1">
    <location>
        <begin position="49"/>
        <end position="90"/>
    </location>
</feature>
<name>N6WTR8_9GAMM</name>
<evidence type="ECO:0000256" key="1">
    <source>
        <dbReference type="SAM" id="MobiDB-lite"/>
    </source>
</evidence>
<proteinExistence type="predicted"/>
<keyword evidence="4" id="KW-1185">Reference proteome</keyword>
<evidence type="ECO:0000259" key="2">
    <source>
        <dbReference type="Pfam" id="PF18433"/>
    </source>
</evidence>
<dbReference type="Gene3D" id="1.10.132.90">
    <property type="match status" value="1"/>
</dbReference>
<evidence type="ECO:0000313" key="3">
    <source>
        <dbReference type="EMBL" id="ENO14437.1"/>
    </source>
</evidence>
<dbReference type="AlphaFoldDB" id="N6WTR8"/>
<evidence type="ECO:0000313" key="4">
    <source>
        <dbReference type="Proteomes" id="UP000013165"/>
    </source>
</evidence>
<sequence length="443" mass="47354">MQPGALEGGQYTESVLKFDLFRPLKSHSQDSQSGFESLIARASAMVSSINSPGSDYATRQGVDRQGAGSANRNAVPERVQGSESPSIRTPEDAINVLRARLDQRLGQALGESSGAARAPRGDFKPPSAADVASRVLGFVQSRLQQEADAGADAERLSNLLEQARAGIEQGFSEAREQIEALGMMNKALSADIDDSFNRIQQGLEDLDNRFLGEVPGGGRVESASATRIEASSREQLAFEVRTRDGDVVTVRMDELRYAGASSASVSNQRGSASESSAVSLFAGRYEFSVEGDLDAGEREALTALFEDVQKVAGQFFEGDVQAAFQSAQKLNMSGDELASFSLNLSSVRSVSASTYESISERPSTSTQLRPLAGVARDIQSLAQDAFDKGLNSEALNSLMEEMMSDAQARASKNLETGNQDLMDSFWKAIIGSLNQAEGDTSEN</sequence>
<feature type="domain" description="DUF5610" evidence="2">
    <location>
        <begin position="95"/>
        <end position="206"/>
    </location>
</feature>